<dbReference type="InterPro" id="IPR050638">
    <property type="entry name" value="AA-Vitamin_Transporters"/>
</dbReference>
<dbReference type="GO" id="GO:0016020">
    <property type="term" value="C:membrane"/>
    <property type="evidence" value="ECO:0007669"/>
    <property type="project" value="UniProtKB-SubCell"/>
</dbReference>
<dbReference type="AlphaFoldDB" id="A0A1Y6IRK6"/>
<evidence type="ECO:0000256" key="3">
    <source>
        <dbReference type="ARBA" id="ARBA00022989"/>
    </source>
</evidence>
<proteinExistence type="predicted"/>
<sequence length="295" mass="32311">MTGKDFALTLFVTFIWGFNYSMIKLGVTTVDPLLVAAARFICAVFPLIFFIRKPDVSWRYLIGYGVVFGTGIWGMASCAITLGLSASMASVLIQTDVLTTALVGVWLYKEKITSRMMWGMLISLVGLVISISNSNGNVTLAGVILILISAICWPLAGVIVRASKTKTTFAFNVWGMLFAPVPLIALSLLINGFAGLATTYQQWNSSVWLSVLFQAYPTTLFGYWIWNRMVLKYDMNILAPLTPLITMFALIGGYFMFGEQLSLAQWVACSAFLAGIWLVITPGKKEKLTASPADA</sequence>
<reference evidence="7 10" key="2">
    <citation type="submission" date="2023-11" db="EMBL/GenBank/DDBJ databases">
        <title>Plant-associative lifestyle of Vibrio porteresiae and its evolutionary dynamics.</title>
        <authorList>
            <person name="Rameshkumar N."/>
            <person name="Kirti K."/>
        </authorList>
    </citation>
    <scope>NUCLEOTIDE SEQUENCE [LARGE SCALE GENOMIC DNA]</scope>
    <source>
        <strain evidence="7 10">MSSRF38</strain>
    </source>
</reference>
<evidence type="ECO:0000256" key="5">
    <source>
        <dbReference type="SAM" id="Phobius"/>
    </source>
</evidence>
<evidence type="ECO:0000313" key="10">
    <source>
        <dbReference type="Proteomes" id="UP001283366"/>
    </source>
</evidence>
<feature type="domain" description="EamA" evidence="6">
    <location>
        <begin position="141"/>
        <end position="280"/>
    </location>
</feature>
<comment type="subcellular location">
    <subcellularLocation>
        <location evidence="1">Membrane</location>
        <topology evidence="1">Multi-pass membrane protein</topology>
    </subcellularLocation>
</comment>
<dbReference type="PANTHER" id="PTHR32322:SF9">
    <property type="entry name" value="AMINO-ACID METABOLITE EFFLUX PUMP-RELATED"/>
    <property type="match status" value="1"/>
</dbReference>
<feature type="transmembrane region" description="Helical" evidence="5">
    <location>
        <begin position="206"/>
        <end position="226"/>
    </location>
</feature>
<keyword evidence="2 5" id="KW-0812">Transmembrane</keyword>
<feature type="transmembrane region" description="Helical" evidence="5">
    <location>
        <begin position="115"/>
        <end position="132"/>
    </location>
</feature>
<keyword evidence="4 5" id="KW-0472">Membrane</keyword>
<evidence type="ECO:0000256" key="4">
    <source>
        <dbReference type="ARBA" id="ARBA00023136"/>
    </source>
</evidence>
<dbReference type="RefSeq" id="WP_087479692.1">
    <property type="nucleotide sequence ID" value="NZ_AP024883.1"/>
</dbReference>
<dbReference type="SUPFAM" id="SSF103481">
    <property type="entry name" value="Multidrug resistance efflux transporter EmrE"/>
    <property type="match status" value="2"/>
</dbReference>
<gene>
    <name evidence="8" type="primary">eamA_1</name>
    <name evidence="7" type="ORF">SBX37_11770</name>
    <name evidence="8" type="ORF">VIM7927_00909</name>
</gene>
<evidence type="ECO:0000313" key="7">
    <source>
        <dbReference type="EMBL" id="MDW6003526.1"/>
    </source>
</evidence>
<feature type="transmembrane region" description="Helical" evidence="5">
    <location>
        <begin position="238"/>
        <end position="257"/>
    </location>
</feature>
<dbReference type="Proteomes" id="UP000196125">
    <property type="component" value="Unassembled WGS sequence"/>
</dbReference>
<evidence type="ECO:0000256" key="1">
    <source>
        <dbReference type="ARBA" id="ARBA00004141"/>
    </source>
</evidence>
<feature type="transmembrane region" description="Helical" evidence="5">
    <location>
        <begin position="33"/>
        <end position="51"/>
    </location>
</feature>
<feature type="transmembrane region" description="Helical" evidence="5">
    <location>
        <begin position="263"/>
        <end position="280"/>
    </location>
</feature>
<feature type="transmembrane region" description="Helical" evidence="5">
    <location>
        <begin position="138"/>
        <end position="159"/>
    </location>
</feature>
<dbReference type="InterPro" id="IPR000620">
    <property type="entry name" value="EamA_dom"/>
</dbReference>
<accession>A0A1Y6IRK6</accession>
<name>A0A1Y6IRK6_9VIBR</name>
<dbReference type="Proteomes" id="UP001283366">
    <property type="component" value="Unassembled WGS sequence"/>
</dbReference>
<protein>
    <submittedName>
        <fullName evidence="7">EamA family transporter</fullName>
    </submittedName>
    <submittedName>
        <fullName evidence="8">Putative amino-acid metabolite efflux pump</fullName>
    </submittedName>
</protein>
<feature type="domain" description="EamA" evidence="6">
    <location>
        <begin position="8"/>
        <end position="130"/>
    </location>
</feature>
<evidence type="ECO:0000313" key="9">
    <source>
        <dbReference type="Proteomes" id="UP000196125"/>
    </source>
</evidence>
<keyword evidence="10" id="KW-1185">Reference proteome</keyword>
<dbReference type="EMBL" id="JAWRCO010000001">
    <property type="protein sequence ID" value="MDW6003526.1"/>
    <property type="molecule type" value="Genomic_DNA"/>
</dbReference>
<evidence type="ECO:0000256" key="2">
    <source>
        <dbReference type="ARBA" id="ARBA00022692"/>
    </source>
</evidence>
<dbReference type="EMBL" id="FXXI01000001">
    <property type="protein sequence ID" value="SMR99681.1"/>
    <property type="molecule type" value="Genomic_DNA"/>
</dbReference>
<evidence type="ECO:0000313" key="8">
    <source>
        <dbReference type="EMBL" id="SMR99681.1"/>
    </source>
</evidence>
<keyword evidence="3 5" id="KW-1133">Transmembrane helix</keyword>
<feature type="transmembrane region" description="Helical" evidence="5">
    <location>
        <begin position="171"/>
        <end position="194"/>
    </location>
</feature>
<dbReference type="OrthoDB" id="7158585at2"/>
<dbReference type="PANTHER" id="PTHR32322">
    <property type="entry name" value="INNER MEMBRANE TRANSPORTER"/>
    <property type="match status" value="1"/>
</dbReference>
<reference evidence="8 9" key="1">
    <citation type="submission" date="2017-05" db="EMBL/GenBank/DDBJ databases">
        <authorList>
            <person name="Song R."/>
            <person name="Chenine A.L."/>
            <person name="Ruprecht R.M."/>
        </authorList>
    </citation>
    <scope>NUCLEOTIDE SEQUENCE [LARGE SCALE GENOMIC DNA]</scope>
    <source>
        <strain evidence="8 9">CECT 7927</strain>
    </source>
</reference>
<organism evidence="8 9">
    <name type="scientific">Vibrio mangrovi</name>
    <dbReference type="NCBI Taxonomy" id="474394"/>
    <lineage>
        <taxon>Bacteria</taxon>
        <taxon>Pseudomonadati</taxon>
        <taxon>Pseudomonadota</taxon>
        <taxon>Gammaproteobacteria</taxon>
        <taxon>Vibrionales</taxon>
        <taxon>Vibrionaceae</taxon>
        <taxon>Vibrio</taxon>
    </lineage>
</organism>
<dbReference type="Pfam" id="PF00892">
    <property type="entry name" value="EamA"/>
    <property type="match status" value="2"/>
</dbReference>
<evidence type="ECO:0000259" key="6">
    <source>
        <dbReference type="Pfam" id="PF00892"/>
    </source>
</evidence>
<feature type="transmembrane region" description="Helical" evidence="5">
    <location>
        <begin position="7"/>
        <end position="27"/>
    </location>
</feature>
<feature type="transmembrane region" description="Helical" evidence="5">
    <location>
        <begin position="88"/>
        <end position="108"/>
    </location>
</feature>
<feature type="transmembrane region" description="Helical" evidence="5">
    <location>
        <begin position="58"/>
        <end position="82"/>
    </location>
</feature>
<dbReference type="InterPro" id="IPR037185">
    <property type="entry name" value="EmrE-like"/>
</dbReference>